<organism evidence="1">
    <name type="scientific">marine sediment metagenome</name>
    <dbReference type="NCBI Taxonomy" id="412755"/>
    <lineage>
        <taxon>unclassified sequences</taxon>
        <taxon>metagenomes</taxon>
        <taxon>ecological metagenomes</taxon>
    </lineage>
</organism>
<sequence>MSTVYTHIKPFQKRAIDFLQQEVGSLGEPDEIHGTISELTRRQDFFNELRASLGLSTMSEQGAYIESRVAGITQALTEANAEKAMLKSLLKLLNPCRACYGRGDIRTHTSQDESYLTRCGGCDGTGVYKGAE</sequence>
<accession>A0A0F9D743</accession>
<dbReference type="AlphaFoldDB" id="A0A0F9D743"/>
<dbReference type="EMBL" id="LAZR01030182">
    <property type="protein sequence ID" value="KKL57389.1"/>
    <property type="molecule type" value="Genomic_DNA"/>
</dbReference>
<gene>
    <name evidence="1" type="ORF">LCGC14_2235880</name>
</gene>
<proteinExistence type="predicted"/>
<comment type="caution">
    <text evidence="1">The sequence shown here is derived from an EMBL/GenBank/DDBJ whole genome shotgun (WGS) entry which is preliminary data.</text>
</comment>
<reference evidence="1" key="1">
    <citation type="journal article" date="2015" name="Nature">
        <title>Complex archaea that bridge the gap between prokaryotes and eukaryotes.</title>
        <authorList>
            <person name="Spang A."/>
            <person name="Saw J.H."/>
            <person name="Jorgensen S.L."/>
            <person name="Zaremba-Niedzwiedzka K."/>
            <person name="Martijn J."/>
            <person name="Lind A.E."/>
            <person name="van Eijk R."/>
            <person name="Schleper C."/>
            <person name="Guy L."/>
            <person name="Ettema T.J."/>
        </authorList>
    </citation>
    <scope>NUCLEOTIDE SEQUENCE</scope>
</reference>
<evidence type="ECO:0000313" key="1">
    <source>
        <dbReference type="EMBL" id="KKL57389.1"/>
    </source>
</evidence>
<name>A0A0F9D743_9ZZZZ</name>
<protein>
    <submittedName>
        <fullName evidence="1">Uncharacterized protein</fullName>
    </submittedName>
</protein>